<organism evidence="1">
    <name type="scientific">uncultured Flavobacteriia bacterium</name>
    <dbReference type="NCBI Taxonomy" id="212695"/>
    <lineage>
        <taxon>Bacteria</taxon>
        <taxon>Pseudomonadati</taxon>
        <taxon>Bacteroidota</taxon>
        <taxon>Flavobacteriia</taxon>
        <taxon>environmental samples</taxon>
    </lineage>
</organism>
<sequence>MSFGLTKKEKRKVIETLEFATQEVIRQLKQDKMLSLLDFHKLCQSHYKEDVWLGFTKMLRYDHFDYSALHVKIKCNYLGTKFKATFIMRDPIGKFEGKTPIAYNLEVQEV</sequence>
<name>H6REY7_9BACT</name>
<reference evidence="1" key="1">
    <citation type="journal article" date="2012" name="Environ. Microbiol.">
        <title>Genomic content of uncultured Bacteroidetes from contrasting oceanic provinces in the North Atlantic Ocean.</title>
        <authorList>
            <person name="Gomez-Pereira P.R."/>
            <person name="Schuler M."/>
            <person name="Fuchs B.M."/>
            <person name="Bennke C."/>
            <person name="Teeling H."/>
            <person name="Waldmann J."/>
            <person name="Richter M."/>
            <person name="Barbe V."/>
            <person name="Bataille E."/>
            <person name="Glockner F.O."/>
            <person name="Amann R."/>
        </authorList>
    </citation>
    <scope>NUCLEOTIDE SEQUENCE</scope>
</reference>
<evidence type="ECO:0000313" key="1">
    <source>
        <dbReference type="EMBL" id="CCF99598.1"/>
    </source>
</evidence>
<proteinExistence type="predicted"/>
<protein>
    <submittedName>
        <fullName evidence="1">Uncharacterized protein</fullName>
    </submittedName>
</protein>
<dbReference type="EMBL" id="FO117584">
    <property type="protein sequence ID" value="CCF99598.1"/>
    <property type="molecule type" value="Genomic_DNA"/>
</dbReference>
<gene>
    <name evidence="1" type="ORF">VIS_S18BNA50029</name>
</gene>
<reference evidence="1" key="2">
    <citation type="submission" date="2012-02" db="EMBL/GenBank/DDBJ databases">
        <authorList>
            <person name="Genoscope - CEA"/>
        </authorList>
    </citation>
    <scope>NUCLEOTIDE SEQUENCE</scope>
</reference>
<accession>H6REY7</accession>
<dbReference type="AlphaFoldDB" id="H6REY7"/>